<gene>
    <name evidence="3" type="ORF">POM88_021514</name>
</gene>
<feature type="compositionally biased region" description="Basic and acidic residues" evidence="1">
    <location>
        <begin position="164"/>
        <end position="174"/>
    </location>
</feature>
<name>A0AAD8MSW8_9APIA</name>
<reference evidence="3" key="2">
    <citation type="submission" date="2023-05" db="EMBL/GenBank/DDBJ databases">
        <authorList>
            <person name="Schelkunov M.I."/>
        </authorList>
    </citation>
    <scope>NUCLEOTIDE SEQUENCE</scope>
    <source>
        <strain evidence="3">Hsosn_3</strain>
        <tissue evidence="3">Leaf</tissue>
    </source>
</reference>
<dbReference type="Pfam" id="PF19160">
    <property type="entry name" value="SPARK"/>
    <property type="match status" value="1"/>
</dbReference>
<feature type="region of interest" description="Disordered" evidence="1">
    <location>
        <begin position="164"/>
        <end position="191"/>
    </location>
</feature>
<reference evidence="3" key="1">
    <citation type="submission" date="2023-02" db="EMBL/GenBank/DDBJ databases">
        <title>Genome of toxic invasive species Heracleum sosnowskyi carries increased number of genes despite the absence of recent whole-genome duplications.</title>
        <authorList>
            <person name="Schelkunov M."/>
            <person name="Shtratnikova V."/>
            <person name="Makarenko M."/>
            <person name="Klepikova A."/>
            <person name="Omelchenko D."/>
            <person name="Novikova G."/>
            <person name="Obukhova E."/>
            <person name="Bogdanov V."/>
            <person name="Penin A."/>
            <person name="Logacheva M."/>
        </authorList>
    </citation>
    <scope>NUCLEOTIDE SEQUENCE</scope>
    <source>
        <strain evidence="3">Hsosn_3</strain>
        <tissue evidence="3">Leaf</tissue>
    </source>
</reference>
<dbReference type="EMBL" id="JAUIZM010000005">
    <property type="protein sequence ID" value="KAK1383779.1"/>
    <property type="molecule type" value="Genomic_DNA"/>
</dbReference>
<accession>A0AAD8MSW8</accession>
<evidence type="ECO:0000313" key="4">
    <source>
        <dbReference type="Proteomes" id="UP001237642"/>
    </source>
</evidence>
<protein>
    <recommendedName>
        <fullName evidence="2">SPARK domain-containing protein</fullName>
    </recommendedName>
</protein>
<proteinExistence type="predicted"/>
<comment type="caution">
    <text evidence="3">The sequence shown here is derived from an EMBL/GenBank/DDBJ whole genome shotgun (WGS) entry which is preliminary data.</text>
</comment>
<organism evidence="3 4">
    <name type="scientific">Heracleum sosnowskyi</name>
    <dbReference type="NCBI Taxonomy" id="360622"/>
    <lineage>
        <taxon>Eukaryota</taxon>
        <taxon>Viridiplantae</taxon>
        <taxon>Streptophyta</taxon>
        <taxon>Embryophyta</taxon>
        <taxon>Tracheophyta</taxon>
        <taxon>Spermatophyta</taxon>
        <taxon>Magnoliopsida</taxon>
        <taxon>eudicotyledons</taxon>
        <taxon>Gunneridae</taxon>
        <taxon>Pentapetalae</taxon>
        <taxon>asterids</taxon>
        <taxon>campanulids</taxon>
        <taxon>Apiales</taxon>
        <taxon>Apiaceae</taxon>
        <taxon>Apioideae</taxon>
        <taxon>apioid superclade</taxon>
        <taxon>Tordylieae</taxon>
        <taxon>Tordyliinae</taxon>
        <taxon>Heracleum</taxon>
    </lineage>
</organism>
<feature type="domain" description="SPARK" evidence="2">
    <location>
        <begin position="18"/>
        <end position="143"/>
    </location>
</feature>
<sequence>MLVIIPNKVEGDWGGFLNKNSCAGPFEEYLYALACHTSQTGDIFLNSDEKSDCLTTINGPGTDDVGCGIEKLTKGGGGCSDFSVKDVNNRLGDDFQSMKEKCELEDQGKNQNQSCGSCLRSWEGIKGTYFGNDEPTESESYMCKFAVLVSLISTKIDDEIWIHGSEPDSNERSFTRFWSTSSEREKEDQQT</sequence>
<evidence type="ECO:0000259" key="2">
    <source>
        <dbReference type="Pfam" id="PF19160"/>
    </source>
</evidence>
<dbReference type="AlphaFoldDB" id="A0AAD8MSW8"/>
<dbReference type="InterPro" id="IPR043891">
    <property type="entry name" value="SPARK"/>
</dbReference>
<feature type="compositionally biased region" description="Basic and acidic residues" evidence="1">
    <location>
        <begin position="182"/>
        <end position="191"/>
    </location>
</feature>
<keyword evidence="4" id="KW-1185">Reference proteome</keyword>
<dbReference type="Proteomes" id="UP001237642">
    <property type="component" value="Unassembled WGS sequence"/>
</dbReference>
<evidence type="ECO:0000256" key="1">
    <source>
        <dbReference type="SAM" id="MobiDB-lite"/>
    </source>
</evidence>
<evidence type="ECO:0000313" key="3">
    <source>
        <dbReference type="EMBL" id="KAK1383779.1"/>
    </source>
</evidence>